<gene>
    <name evidence="1" type="ORF">CSO01_05450</name>
</gene>
<sequence length="99" mass="11001">METVSREFVQVVRRAQVLSDLRGARFDLSLAERGEAYSAVNLAISEQVGDVPQFSVRYAELWDRLRPEVQARADAALRLTKTGTRGRGARRAAAIRLAS</sequence>
<organism evidence="1 2">
    <name type="scientific">Cellulomonas soli</name>
    <dbReference type="NCBI Taxonomy" id="931535"/>
    <lineage>
        <taxon>Bacteria</taxon>
        <taxon>Bacillati</taxon>
        <taxon>Actinomycetota</taxon>
        <taxon>Actinomycetes</taxon>
        <taxon>Micrococcales</taxon>
        <taxon>Cellulomonadaceae</taxon>
        <taxon>Cellulomonas</taxon>
    </lineage>
</organism>
<name>A0A512P9G7_9CELL</name>
<accession>A0A512P9G7</accession>
<protein>
    <submittedName>
        <fullName evidence="1">Uncharacterized protein</fullName>
    </submittedName>
</protein>
<dbReference type="EMBL" id="BKAL01000002">
    <property type="protein sequence ID" value="GEP67830.1"/>
    <property type="molecule type" value="Genomic_DNA"/>
</dbReference>
<keyword evidence="2" id="KW-1185">Reference proteome</keyword>
<evidence type="ECO:0000313" key="2">
    <source>
        <dbReference type="Proteomes" id="UP000321798"/>
    </source>
</evidence>
<dbReference type="Proteomes" id="UP000321798">
    <property type="component" value="Unassembled WGS sequence"/>
</dbReference>
<comment type="caution">
    <text evidence="1">The sequence shown here is derived from an EMBL/GenBank/DDBJ whole genome shotgun (WGS) entry which is preliminary data.</text>
</comment>
<proteinExistence type="predicted"/>
<evidence type="ECO:0000313" key="1">
    <source>
        <dbReference type="EMBL" id="GEP67830.1"/>
    </source>
</evidence>
<reference evidence="1 2" key="1">
    <citation type="submission" date="2019-07" db="EMBL/GenBank/DDBJ databases">
        <title>Whole genome shotgun sequence of Cellulomonas soli NBRC 109434.</title>
        <authorList>
            <person name="Hosoyama A."/>
            <person name="Uohara A."/>
            <person name="Ohji S."/>
            <person name="Ichikawa N."/>
        </authorList>
    </citation>
    <scope>NUCLEOTIDE SEQUENCE [LARGE SCALE GENOMIC DNA]</scope>
    <source>
        <strain evidence="1 2">NBRC 109434</strain>
    </source>
</reference>
<dbReference type="AlphaFoldDB" id="A0A512P9G7"/>